<dbReference type="RefSeq" id="WP_066326750.1">
    <property type="nucleotide sequence ID" value="NZ_BJVF01000001.1"/>
</dbReference>
<gene>
    <name evidence="3" type="ORF">FBGL_06350</name>
    <name evidence="2" type="ORF">FGL01_04810</name>
    <name evidence="4" type="ORF">SAMN05192550_1247</name>
</gene>
<dbReference type="Proteomes" id="UP000321579">
    <property type="component" value="Unassembled WGS sequence"/>
</dbReference>
<dbReference type="Gene3D" id="2.20.110.10">
    <property type="entry name" value="Histone H3 K4-specific methyltransferase SET7/9 N-terminal domain"/>
    <property type="match status" value="1"/>
</dbReference>
<keyword evidence="6" id="KW-1185">Reference proteome</keyword>
<dbReference type="EMBL" id="BJVF01000001">
    <property type="protein sequence ID" value="GEL09742.1"/>
    <property type="molecule type" value="Genomic_DNA"/>
</dbReference>
<evidence type="ECO:0000256" key="1">
    <source>
        <dbReference type="SAM" id="SignalP"/>
    </source>
</evidence>
<sequence length="337" mass="39035">MKTNLLTAALLLATFTSFSQIIEPTRFFLDSLKNITNEQNSKYIRVVQNYKNQPDLFLFTDYYTSGAVSMKAISTDKERAIFEGPKLEYYESGEKYRESNYVKNKLTGKQIELYKNGNKKQESNYVDNKLNGELLEWYENGEKRAIKETTWDKETKTSLIKINQFWNKEKSQTVIDGNGYYEFTDDKGYEKGSILNGEKNGVWEGENFQENFKYSEVYQNGKLISGISTDKENNKYPYKVLNEIATYSKGMPEFYRFIGLNYKSPNIKDLKGKIYIQFIINKNGNLSYFNVTKDLGFGTAEEAVRVLKKSENWIPGKLRGIPIKSLFNLPISIHTAD</sequence>
<evidence type="ECO:0000313" key="7">
    <source>
        <dbReference type="Proteomes" id="UP000321579"/>
    </source>
</evidence>
<evidence type="ECO:0000313" key="6">
    <source>
        <dbReference type="Proteomes" id="UP000182367"/>
    </source>
</evidence>
<name>A0A1B9DRH7_9FLAO</name>
<evidence type="ECO:0000313" key="3">
    <source>
        <dbReference type="EMBL" id="OCB72278.1"/>
    </source>
</evidence>
<dbReference type="AlphaFoldDB" id="A0A1B9DRH7"/>
<dbReference type="Gene3D" id="3.30.1150.10">
    <property type="match status" value="1"/>
</dbReference>
<accession>A0A1B9DRH7</accession>
<dbReference type="STRING" id="551990.SAMN05192550_1247"/>
<keyword evidence="1" id="KW-0732">Signal</keyword>
<comment type="caution">
    <text evidence="3">The sequence shown here is derived from an EMBL/GenBank/DDBJ whole genome shotgun (WGS) entry which is preliminary data.</text>
</comment>
<evidence type="ECO:0000313" key="4">
    <source>
        <dbReference type="EMBL" id="SDI95449.1"/>
    </source>
</evidence>
<reference evidence="2 7" key="4">
    <citation type="submission" date="2019-07" db="EMBL/GenBank/DDBJ databases">
        <title>Whole genome shotgun sequence of Flavobacterium glycines NBRC 105008.</title>
        <authorList>
            <person name="Hosoyama A."/>
            <person name="Uohara A."/>
            <person name="Ohji S."/>
            <person name="Ichikawa N."/>
        </authorList>
    </citation>
    <scope>NUCLEOTIDE SEQUENCE [LARGE SCALE GENOMIC DNA]</scope>
    <source>
        <strain evidence="2 7">NBRC 105008</strain>
    </source>
</reference>
<feature type="signal peptide" evidence="1">
    <location>
        <begin position="1"/>
        <end position="19"/>
    </location>
</feature>
<dbReference type="Proteomes" id="UP000182367">
    <property type="component" value="Unassembled WGS sequence"/>
</dbReference>
<evidence type="ECO:0008006" key="8">
    <source>
        <dbReference type="Google" id="ProtNLM"/>
    </source>
</evidence>
<protein>
    <recommendedName>
        <fullName evidence="8">TonB C-terminal domain-containing protein</fullName>
    </recommendedName>
</protein>
<dbReference type="OrthoDB" id="649093at2"/>
<dbReference type="EMBL" id="LVEO01000013">
    <property type="protein sequence ID" value="OCB72278.1"/>
    <property type="molecule type" value="Genomic_DNA"/>
</dbReference>
<evidence type="ECO:0000313" key="5">
    <source>
        <dbReference type="Proteomes" id="UP000093226"/>
    </source>
</evidence>
<reference evidence="3" key="2">
    <citation type="submission" date="2016-03" db="EMBL/GenBank/DDBJ databases">
        <authorList>
            <person name="Ploux O."/>
        </authorList>
    </citation>
    <scope>NUCLEOTIDE SEQUENCE</scope>
    <source>
        <strain evidence="3">NBRC 105008</strain>
    </source>
</reference>
<dbReference type="EMBL" id="FNEO01000001">
    <property type="protein sequence ID" value="SDI95449.1"/>
    <property type="molecule type" value="Genomic_DNA"/>
</dbReference>
<dbReference type="SUPFAM" id="SSF74653">
    <property type="entry name" value="TolA/TonB C-terminal domain"/>
    <property type="match status" value="1"/>
</dbReference>
<reference evidence="5" key="1">
    <citation type="submission" date="2016-03" db="EMBL/GenBank/DDBJ databases">
        <title>Draft genome sequence of Paenibacillus glacialis DSM 22343.</title>
        <authorList>
            <person name="Shin S.-K."/>
            <person name="Yi H."/>
        </authorList>
    </citation>
    <scope>NUCLEOTIDE SEQUENCE [LARGE SCALE GENOMIC DNA]</scope>
    <source>
        <strain evidence="5">NBRC 105008</strain>
    </source>
</reference>
<proteinExistence type="predicted"/>
<organism evidence="3 5">
    <name type="scientific">Flavobacterium glycines</name>
    <dbReference type="NCBI Taxonomy" id="551990"/>
    <lineage>
        <taxon>Bacteria</taxon>
        <taxon>Pseudomonadati</taxon>
        <taxon>Bacteroidota</taxon>
        <taxon>Flavobacteriia</taxon>
        <taxon>Flavobacteriales</taxon>
        <taxon>Flavobacteriaceae</taxon>
        <taxon>Flavobacterium</taxon>
    </lineage>
</organism>
<dbReference type="SUPFAM" id="SSF82185">
    <property type="entry name" value="Histone H3 K4-specific methyltransferase SET7/9 N-terminal domain"/>
    <property type="match status" value="1"/>
</dbReference>
<evidence type="ECO:0000313" key="2">
    <source>
        <dbReference type="EMBL" id="GEL09742.1"/>
    </source>
</evidence>
<dbReference type="Proteomes" id="UP000093226">
    <property type="component" value="Unassembled WGS sequence"/>
</dbReference>
<reference evidence="4 6" key="3">
    <citation type="submission" date="2016-10" db="EMBL/GenBank/DDBJ databases">
        <authorList>
            <person name="Varghese N."/>
            <person name="Submissions S."/>
        </authorList>
    </citation>
    <scope>NUCLEOTIDE SEQUENCE [LARGE SCALE GENOMIC DNA]</scope>
    <source>
        <strain evidence="4 6">Gm-149</strain>
    </source>
</reference>
<feature type="chain" id="PRO_5044556185" description="TonB C-terminal domain-containing protein" evidence="1">
    <location>
        <begin position="20"/>
        <end position="337"/>
    </location>
</feature>